<keyword evidence="2" id="KW-1185">Reference proteome</keyword>
<dbReference type="EMBL" id="CAADFC020000011">
    <property type="protein sequence ID" value="VIO70366.1"/>
    <property type="molecule type" value="Genomic_DNA"/>
</dbReference>
<evidence type="ECO:0000313" key="2">
    <source>
        <dbReference type="Proteomes" id="UP000328092"/>
    </source>
</evidence>
<dbReference type="AlphaFoldDB" id="A0A508T859"/>
<proteinExistence type="predicted"/>
<gene>
    <name evidence="1" type="ORF">CI1B_30190</name>
</gene>
<comment type="caution">
    <text evidence="1">The sequence shown here is derived from an EMBL/GenBank/DDBJ whole genome shotgun (WGS) entry which is preliminary data.</text>
</comment>
<protein>
    <submittedName>
        <fullName evidence="1">Uncharacterized protein</fullName>
    </submittedName>
</protein>
<organism evidence="1 2">
    <name type="scientific">Bradyrhizobium ivorense</name>
    <dbReference type="NCBI Taxonomy" id="2511166"/>
    <lineage>
        <taxon>Bacteria</taxon>
        <taxon>Pseudomonadati</taxon>
        <taxon>Pseudomonadota</taxon>
        <taxon>Alphaproteobacteria</taxon>
        <taxon>Hyphomicrobiales</taxon>
        <taxon>Nitrobacteraceae</taxon>
        <taxon>Bradyrhizobium</taxon>
    </lineage>
</organism>
<sequence>MSSTASCWAQPISLDKTGPIVPKAIDKRQGKFNNEVRRQAIVAANTMHRKPRRYVLTLGCRPGRRFTHFTNSGVGVTR</sequence>
<evidence type="ECO:0000313" key="1">
    <source>
        <dbReference type="EMBL" id="VIO70366.1"/>
    </source>
</evidence>
<dbReference type="Proteomes" id="UP000328092">
    <property type="component" value="Unassembled WGS sequence"/>
</dbReference>
<reference evidence="1" key="1">
    <citation type="submission" date="2019-02" db="EMBL/GenBank/DDBJ databases">
        <authorList>
            <person name="Pothier F.J."/>
        </authorList>
    </citation>
    <scope>NUCLEOTIDE SEQUENCE</scope>
    <source>
        <strain evidence="1">CI-1B</strain>
    </source>
</reference>
<name>A0A508T859_9BRAD</name>
<accession>A0A508T859</accession>